<comment type="subcellular location">
    <subcellularLocation>
        <location evidence="1 7">Cell membrane</location>
        <topology evidence="1 7">Multi-pass membrane protein</topology>
    </subcellularLocation>
</comment>
<dbReference type="InterPro" id="IPR035906">
    <property type="entry name" value="MetI-like_sf"/>
</dbReference>
<keyword evidence="6 7" id="KW-0472">Membrane</keyword>
<evidence type="ECO:0000256" key="5">
    <source>
        <dbReference type="ARBA" id="ARBA00022989"/>
    </source>
</evidence>
<evidence type="ECO:0000313" key="9">
    <source>
        <dbReference type="EMBL" id="QOY60710.1"/>
    </source>
</evidence>
<feature type="transmembrane region" description="Helical" evidence="7">
    <location>
        <begin position="156"/>
        <end position="177"/>
    </location>
</feature>
<dbReference type="GO" id="GO:0005886">
    <property type="term" value="C:plasma membrane"/>
    <property type="evidence" value="ECO:0007669"/>
    <property type="project" value="UniProtKB-SubCell"/>
</dbReference>
<dbReference type="Gene3D" id="1.10.3720.10">
    <property type="entry name" value="MetI-like"/>
    <property type="match status" value="1"/>
</dbReference>
<dbReference type="PANTHER" id="PTHR43744:SF12">
    <property type="entry name" value="ABC TRANSPORTER PERMEASE PROTEIN MG189-RELATED"/>
    <property type="match status" value="1"/>
</dbReference>
<comment type="similarity">
    <text evidence="7">Belongs to the binding-protein-dependent transport system permease family.</text>
</comment>
<evidence type="ECO:0000256" key="7">
    <source>
        <dbReference type="RuleBase" id="RU363032"/>
    </source>
</evidence>
<dbReference type="SUPFAM" id="SSF161098">
    <property type="entry name" value="MetI-like"/>
    <property type="match status" value="1"/>
</dbReference>
<reference evidence="9 10" key="1">
    <citation type="submission" date="2020-10" db="EMBL/GenBank/DDBJ databases">
        <title>Olsenella immobilis sp.nov., isolated from the mud in a fermentation cellar used for the production of Chinese strong-flavoured liquor.</title>
        <authorList>
            <person name="Lu L."/>
        </authorList>
    </citation>
    <scope>NUCLEOTIDE SEQUENCE [LARGE SCALE GENOMIC DNA]</scope>
    <source>
        <strain evidence="9 10">LZLJ-2</strain>
    </source>
</reference>
<name>A0A7S7M8J2_9ACTN</name>
<dbReference type="EMBL" id="CP063767">
    <property type="protein sequence ID" value="QOY60710.1"/>
    <property type="molecule type" value="Genomic_DNA"/>
</dbReference>
<feature type="transmembrane region" description="Helical" evidence="7">
    <location>
        <begin position="198"/>
        <end position="223"/>
    </location>
</feature>
<organism evidence="9 10">
    <name type="scientific">Thermophilibacter immobilis</name>
    <dbReference type="NCBI Taxonomy" id="2779519"/>
    <lineage>
        <taxon>Bacteria</taxon>
        <taxon>Bacillati</taxon>
        <taxon>Actinomycetota</taxon>
        <taxon>Coriobacteriia</taxon>
        <taxon>Coriobacteriales</taxon>
        <taxon>Atopobiaceae</taxon>
        <taxon>Thermophilibacter</taxon>
    </lineage>
</organism>
<evidence type="ECO:0000256" key="1">
    <source>
        <dbReference type="ARBA" id="ARBA00004651"/>
    </source>
</evidence>
<evidence type="ECO:0000256" key="6">
    <source>
        <dbReference type="ARBA" id="ARBA00023136"/>
    </source>
</evidence>
<feature type="transmembrane region" description="Helical" evidence="7">
    <location>
        <begin position="87"/>
        <end position="111"/>
    </location>
</feature>
<protein>
    <submittedName>
        <fullName evidence="9">Carbohydrate ABC transporter permease</fullName>
    </submittedName>
</protein>
<gene>
    <name evidence="9" type="ORF">INP52_00330</name>
</gene>
<accession>A0A7S7M8J2</accession>
<feature type="domain" description="ABC transmembrane type-1" evidence="8">
    <location>
        <begin position="88"/>
        <end position="278"/>
    </location>
</feature>
<feature type="transmembrane region" description="Helical" evidence="7">
    <location>
        <begin position="27"/>
        <end position="48"/>
    </location>
</feature>
<evidence type="ECO:0000256" key="2">
    <source>
        <dbReference type="ARBA" id="ARBA00022448"/>
    </source>
</evidence>
<evidence type="ECO:0000256" key="4">
    <source>
        <dbReference type="ARBA" id="ARBA00022692"/>
    </source>
</evidence>
<dbReference type="GO" id="GO:0055085">
    <property type="term" value="P:transmembrane transport"/>
    <property type="evidence" value="ECO:0007669"/>
    <property type="project" value="InterPro"/>
</dbReference>
<keyword evidence="3" id="KW-1003">Cell membrane</keyword>
<dbReference type="KEGG" id="tio:INP52_00330"/>
<dbReference type="CDD" id="cd06261">
    <property type="entry name" value="TM_PBP2"/>
    <property type="match status" value="1"/>
</dbReference>
<feature type="transmembrane region" description="Helical" evidence="7">
    <location>
        <begin position="257"/>
        <end position="278"/>
    </location>
</feature>
<sequence>MNQASNEGTGTARGVQRRAVIRGARCVGRWVINVLLVLLFFFPFFWMLSSSLKTLGETMQFPPSLLPADPQWQNFADAWTSIPFAHYLMNSVIVTLAVLGLQLLTVVPAAYAFSQYRFAGQGVLFGITLVTMMVPAQLVFLPLFALFAKWGIINSYWSLILPFATSAFNIFLLRQTFNQMPRELVEAARLDGASELKIIVRLFLPMAKATLATCALLTLIATWNDYFWPLVLTTNDAVRTLPVGVASMRASESGVNYHILMAANVLLTVPIAIIYSFASKHIIKAFAYVGDK</sequence>
<keyword evidence="10" id="KW-1185">Reference proteome</keyword>
<dbReference type="PANTHER" id="PTHR43744">
    <property type="entry name" value="ABC TRANSPORTER PERMEASE PROTEIN MG189-RELATED-RELATED"/>
    <property type="match status" value="1"/>
</dbReference>
<dbReference type="AlphaFoldDB" id="A0A7S7M8J2"/>
<keyword evidence="2 7" id="KW-0813">Transport</keyword>
<dbReference type="PROSITE" id="PS50928">
    <property type="entry name" value="ABC_TM1"/>
    <property type="match status" value="1"/>
</dbReference>
<dbReference type="InterPro" id="IPR000515">
    <property type="entry name" value="MetI-like"/>
</dbReference>
<evidence type="ECO:0000256" key="3">
    <source>
        <dbReference type="ARBA" id="ARBA00022475"/>
    </source>
</evidence>
<proteinExistence type="inferred from homology"/>
<feature type="transmembrane region" description="Helical" evidence="7">
    <location>
        <begin position="123"/>
        <end position="144"/>
    </location>
</feature>
<dbReference type="RefSeq" id="WP_194371429.1">
    <property type="nucleotide sequence ID" value="NZ_CP063767.1"/>
</dbReference>
<dbReference type="Proteomes" id="UP000593735">
    <property type="component" value="Chromosome"/>
</dbReference>
<dbReference type="Pfam" id="PF00528">
    <property type="entry name" value="BPD_transp_1"/>
    <property type="match status" value="1"/>
</dbReference>
<keyword evidence="4 7" id="KW-0812">Transmembrane</keyword>
<evidence type="ECO:0000259" key="8">
    <source>
        <dbReference type="PROSITE" id="PS50928"/>
    </source>
</evidence>
<evidence type="ECO:0000313" key="10">
    <source>
        <dbReference type="Proteomes" id="UP000593735"/>
    </source>
</evidence>
<keyword evidence="5 7" id="KW-1133">Transmembrane helix</keyword>